<dbReference type="SUPFAM" id="SSF46785">
    <property type="entry name" value="Winged helix' DNA-binding domain"/>
    <property type="match status" value="1"/>
</dbReference>
<dbReference type="EMBL" id="JACCBG010000001">
    <property type="protein sequence ID" value="NYD40525.1"/>
    <property type="molecule type" value="Genomic_DNA"/>
</dbReference>
<dbReference type="PROSITE" id="PS50995">
    <property type="entry name" value="HTH_MARR_2"/>
    <property type="match status" value="1"/>
</dbReference>
<dbReference type="GO" id="GO:0003677">
    <property type="term" value="F:DNA binding"/>
    <property type="evidence" value="ECO:0007669"/>
    <property type="project" value="UniProtKB-KW"/>
</dbReference>
<comment type="caution">
    <text evidence="2">The sequence shown here is derived from an EMBL/GenBank/DDBJ whole genome shotgun (WGS) entry which is preliminary data.</text>
</comment>
<keyword evidence="3" id="KW-1185">Reference proteome</keyword>
<dbReference type="InterPro" id="IPR000835">
    <property type="entry name" value="HTH_MarR-typ"/>
</dbReference>
<evidence type="ECO:0000313" key="3">
    <source>
        <dbReference type="Proteomes" id="UP000535511"/>
    </source>
</evidence>
<evidence type="ECO:0000259" key="1">
    <source>
        <dbReference type="PROSITE" id="PS50995"/>
    </source>
</evidence>
<dbReference type="PANTHER" id="PTHR33164">
    <property type="entry name" value="TRANSCRIPTIONAL REGULATOR, MARR FAMILY"/>
    <property type="match status" value="1"/>
</dbReference>
<dbReference type="AlphaFoldDB" id="A0A7Y9J9F4"/>
<feature type="domain" description="HTH marR-type" evidence="1">
    <location>
        <begin position="8"/>
        <end position="142"/>
    </location>
</feature>
<gene>
    <name evidence="2" type="ORF">BJZ21_000608</name>
</gene>
<dbReference type="Gene3D" id="1.10.10.10">
    <property type="entry name" value="Winged helix-like DNA-binding domain superfamily/Winged helix DNA-binding domain"/>
    <property type="match status" value="1"/>
</dbReference>
<name>A0A7Y9J9F4_9ACTN</name>
<dbReference type="RefSeq" id="WP_179662403.1">
    <property type="nucleotide sequence ID" value="NZ_JACCBG010000001.1"/>
</dbReference>
<dbReference type="InterPro" id="IPR039422">
    <property type="entry name" value="MarR/SlyA-like"/>
</dbReference>
<dbReference type="SMART" id="SM00347">
    <property type="entry name" value="HTH_MARR"/>
    <property type="match status" value="1"/>
</dbReference>
<dbReference type="PANTHER" id="PTHR33164:SF94">
    <property type="entry name" value="TRANSCRIPTIONAL REGULATORY PROTEIN-RELATED"/>
    <property type="match status" value="1"/>
</dbReference>
<keyword evidence="2" id="KW-0238">DNA-binding</keyword>
<dbReference type="Proteomes" id="UP000535511">
    <property type="component" value="Unassembled WGS sequence"/>
</dbReference>
<dbReference type="GO" id="GO:0003700">
    <property type="term" value="F:DNA-binding transcription factor activity"/>
    <property type="evidence" value="ECO:0007669"/>
    <property type="project" value="InterPro"/>
</dbReference>
<proteinExistence type="predicted"/>
<dbReference type="InterPro" id="IPR036390">
    <property type="entry name" value="WH_DNA-bd_sf"/>
</dbReference>
<dbReference type="InterPro" id="IPR036388">
    <property type="entry name" value="WH-like_DNA-bd_sf"/>
</dbReference>
<accession>A0A7Y9J9F4</accession>
<evidence type="ECO:0000313" key="2">
    <source>
        <dbReference type="EMBL" id="NYD40525.1"/>
    </source>
</evidence>
<dbReference type="GO" id="GO:0006950">
    <property type="term" value="P:response to stress"/>
    <property type="evidence" value="ECO:0007669"/>
    <property type="project" value="TreeGrafter"/>
</dbReference>
<organism evidence="2 3">
    <name type="scientific">Nocardioides panaciterrulae</name>
    <dbReference type="NCBI Taxonomy" id="661492"/>
    <lineage>
        <taxon>Bacteria</taxon>
        <taxon>Bacillati</taxon>
        <taxon>Actinomycetota</taxon>
        <taxon>Actinomycetes</taxon>
        <taxon>Propionibacteriales</taxon>
        <taxon>Nocardioidaceae</taxon>
        <taxon>Nocardioides</taxon>
    </lineage>
</organism>
<sequence length="157" mass="17241">MTRTSRSTDELAEAYLTASRVFVGLAVQSLAAAPVEITLAQHRVLVLLASHGRQQIGDIAAELRINPSNATRHCDRLQKLGLLARQRSTEDGRVVQVALTEAGRRVVDAVSDARRQEIARLIEEMPVDERSAVLAALESFAEAASERADQDWVTNVW</sequence>
<dbReference type="Pfam" id="PF01047">
    <property type="entry name" value="MarR"/>
    <property type="match status" value="1"/>
</dbReference>
<reference evidence="2 3" key="1">
    <citation type="submission" date="2020-07" db="EMBL/GenBank/DDBJ databases">
        <title>Sequencing the genomes of 1000 actinobacteria strains.</title>
        <authorList>
            <person name="Klenk H.-P."/>
        </authorList>
    </citation>
    <scope>NUCLEOTIDE SEQUENCE [LARGE SCALE GENOMIC DNA]</scope>
    <source>
        <strain evidence="2 3">DSM 21350</strain>
    </source>
</reference>
<protein>
    <submittedName>
        <fullName evidence="2">DNA-binding MarR family transcriptional regulator</fullName>
    </submittedName>
</protein>